<evidence type="ECO:0000313" key="10">
    <source>
        <dbReference type="EMBL" id="RHE77465.1"/>
    </source>
</evidence>
<comment type="subcellular location">
    <subcellularLocation>
        <location evidence="1 7">Cell membrane</location>
        <topology evidence="1 7">Multi-pass membrane protein</topology>
    </subcellularLocation>
</comment>
<reference evidence="12 13" key="1">
    <citation type="submission" date="2018-08" db="EMBL/GenBank/DDBJ databases">
        <title>A genome reference for cultivated species of the human gut microbiota.</title>
        <authorList>
            <person name="Zou Y."/>
            <person name="Xue W."/>
            <person name="Luo G."/>
        </authorList>
    </citation>
    <scope>NUCLEOTIDE SEQUENCE [LARGE SCALE GENOMIC DNA]</scope>
    <source>
        <strain evidence="11 14">AF39-4</strain>
        <strain evidence="10 13">AM27-32LB</strain>
        <strain evidence="9 12">OM06-11AA</strain>
    </source>
</reference>
<feature type="domain" description="ABC transmembrane type-1" evidence="8">
    <location>
        <begin position="76"/>
        <end position="265"/>
    </location>
</feature>
<feature type="transmembrane region" description="Helical" evidence="7">
    <location>
        <begin position="186"/>
        <end position="208"/>
    </location>
</feature>
<keyword evidence="6 7" id="KW-0472">Membrane</keyword>
<proteinExistence type="inferred from homology"/>
<dbReference type="AlphaFoldDB" id="A0A3E5A6K0"/>
<dbReference type="Gene3D" id="1.10.3720.10">
    <property type="entry name" value="MetI-like"/>
    <property type="match status" value="1"/>
</dbReference>
<dbReference type="Proteomes" id="UP000283928">
    <property type="component" value="Unassembled WGS sequence"/>
</dbReference>
<evidence type="ECO:0000313" key="9">
    <source>
        <dbReference type="EMBL" id="RGN04311.1"/>
    </source>
</evidence>
<comment type="similarity">
    <text evidence="7">Belongs to the binding-protein-dependent transport system permease family.</text>
</comment>
<evidence type="ECO:0000256" key="3">
    <source>
        <dbReference type="ARBA" id="ARBA00022475"/>
    </source>
</evidence>
<evidence type="ECO:0000256" key="4">
    <source>
        <dbReference type="ARBA" id="ARBA00022692"/>
    </source>
</evidence>
<evidence type="ECO:0000259" key="8">
    <source>
        <dbReference type="PROSITE" id="PS50928"/>
    </source>
</evidence>
<evidence type="ECO:0000313" key="14">
    <source>
        <dbReference type="Proteomes" id="UP000284267"/>
    </source>
</evidence>
<organism evidence="9 12">
    <name type="scientific">Blautia obeum</name>
    <dbReference type="NCBI Taxonomy" id="40520"/>
    <lineage>
        <taxon>Bacteria</taxon>
        <taxon>Bacillati</taxon>
        <taxon>Bacillota</taxon>
        <taxon>Clostridia</taxon>
        <taxon>Lachnospirales</taxon>
        <taxon>Lachnospiraceae</taxon>
        <taxon>Blautia</taxon>
    </lineage>
</organism>
<feature type="transmembrane region" description="Helical" evidence="7">
    <location>
        <begin position="113"/>
        <end position="138"/>
    </location>
</feature>
<evidence type="ECO:0000313" key="12">
    <source>
        <dbReference type="Proteomes" id="UP000261222"/>
    </source>
</evidence>
<evidence type="ECO:0000256" key="1">
    <source>
        <dbReference type="ARBA" id="ARBA00004651"/>
    </source>
</evidence>
<feature type="transmembrane region" description="Helical" evidence="7">
    <location>
        <begin position="80"/>
        <end position="101"/>
    </location>
</feature>
<evidence type="ECO:0000256" key="2">
    <source>
        <dbReference type="ARBA" id="ARBA00022448"/>
    </source>
</evidence>
<gene>
    <name evidence="11" type="ORF">DW040_11080</name>
    <name evidence="10" type="ORF">DW723_03640</name>
    <name evidence="9" type="ORF">DXB81_10150</name>
</gene>
<keyword evidence="4 7" id="KW-0812">Transmembrane</keyword>
<dbReference type="InterPro" id="IPR000515">
    <property type="entry name" value="MetI-like"/>
</dbReference>
<protein>
    <submittedName>
        <fullName evidence="9">Carbohydrate ABC transporter permease</fullName>
    </submittedName>
</protein>
<comment type="caution">
    <text evidence="9">The sequence shown here is derived from an EMBL/GenBank/DDBJ whole genome shotgun (WGS) entry which is preliminary data.</text>
</comment>
<keyword evidence="2 7" id="KW-0813">Transport</keyword>
<dbReference type="EMBL" id="QSKO01000003">
    <property type="protein sequence ID" value="RHE77465.1"/>
    <property type="molecule type" value="Genomic_DNA"/>
</dbReference>
<dbReference type="EMBL" id="QROE01000005">
    <property type="protein sequence ID" value="RHK94216.1"/>
    <property type="molecule type" value="Genomic_DNA"/>
</dbReference>
<evidence type="ECO:0000313" key="11">
    <source>
        <dbReference type="EMBL" id="RHK94216.1"/>
    </source>
</evidence>
<feature type="transmembrane region" description="Helical" evidence="7">
    <location>
        <begin position="244"/>
        <end position="265"/>
    </location>
</feature>
<evidence type="ECO:0000313" key="13">
    <source>
        <dbReference type="Proteomes" id="UP000283928"/>
    </source>
</evidence>
<dbReference type="CDD" id="cd06261">
    <property type="entry name" value="TM_PBP2"/>
    <property type="match status" value="1"/>
</dbReference>
<dbReference type="GO" id="GO:0055085">
    <property type="term" value="P:transmembrane transport"/>
    <property type="evidence" value="ECO:0007669"/>
    <property type="project" value="InterPro"/>
</dbReference>
<name>A0A3E5A6K0_9FIRM</name>
<feature type="transmembrane region" description="Helical" evidence="7">
    <location>
        <begin position="14"/>
        <end position="36"/>
    </location>
</feature>
<evidence type="ECO:0000256" key="5">
    <source>
        <dbReference type="ARBA" id="ARBA00022989"/>
    </source>
</evidence>
<feature type="transmembrane region" description="Helical" evidence="7">
    <location>
        <begin position="144"/>
        <end position="165"/>
    </location>
</feature>
<dbReference type="InterPro" id="IPR035906">
    <property type="entry name" value="MetI-like_sf"/>
</dbReference>
<dbReference type="PANTHER" id="PTHR43744">
    <property type="entry name" value="ABC TRANSPORTER PERMEASE PROTEIN MG189-RELATED-RELATED"/>
    <property type="match status" value="1"/>
</dbReference>
<evidence type="ECO:0000256" key="7">
    <source>
        <dbReference type="RuleBase" id="RU363032"/>
    </source>
</evidence>
<dbReference type="SUPFAM" id="SSF161098">
    <property type="entry name" value="MetI-like"/>
    <property type="match status" value="1"/>
</dbReference>
<keyword evidence="3" id="KW-1003">Cell membrane</keyword>
<sequence length="281" mass="31435">MTHKQEAYMKKKRGIVSIVLISIIAVIFIIPLIYMVSTSLKPKSEVLQNTLSLIGSRVTTENYERAWNAFPFARYMFNSIFVGLVTTALTVFTSAMAAYAFARLKFKGRDKVFFVYLSTLMVPIQVTIIPLYMILRILGWHDSYAALIVPPVFSAFGVFMLRQFFLTIPAEIEEAAKIDGCSRVAIFLRIILPMSKPGLASLAIFTFVNSWKSFFWPLIVTSSDKYKTLPIGLYAFSGQYGTDWSALMAATAISIIPGVIFYIIFQKSLVEGISLTGMGGR</sequence>
<dbReference type="PROSITE" id="PS50928">
    <property type="entry name" value="ABC_TM1"/>
    <property type="match status" value="1"/>
</dbReference>
<dbReference type="Proteomes" id="UP000261222">
    <property type="component" value="Unassembled WGS sequence"/>
</dbReference>
<dbReference type="EMBL" id="QSUB01000004">
    <property type="protein sequence ID" value="RGN04311.1"/>
    <property type="molecule type" value="Genomic_DNA"/>
</dbReference>
<keyword evidence="5 7" id="KW-1133">Transmembrane helix</keyword>
<dbReference type="GO" id="GO:0005886">
    <property type="term" value="C:plasma membrane"/>
    <property type="evidence" value="ECO:0007669"/>
    <property type="project" value="UniProtKB-SubCell"/>
</dbReference>
<evidence type="ECO:0000256" key="6">
    <source>
        <dbReference type="ARBA" id="ARBA00023136"/>
    </source>
</evidence>
<dbReference type="Pfam" id="PF00528">
    <property type="entry name" value="BPD_transp_1"/>
    <property type="match status" value="1"/>
</dbReference>
<dbReference type="PANTHER" id="PTHR43744:SF12">
    <property type="entry name" value="ABC TRANSPORTER PERMEASE PROTEIN MG189-RELATED"/>
    <property type="match status" value="1"/>
</dbReference>
<dbReference type="Proteomes" id="UP000284267">
    <property type="component" value="Unassembled WGS sequence"/>
</dbReference>
<accession>A0A3E5A6K0</accession>